<proteinExistence type="predicted"/>
<dbReference type="EMBL" id="CAFBOV010000105">
    <property type="protein sequence ID" value="CAB4997724.1"/>
    <property type="molecule type" value="Genomic_DNA"/>
</dbReference>
<dbReference type="AlphaFoldDB" id="A0A6J7P6V6"/>
<evidence type="ECO:0000256" key="1">
    <source>
        <dbReference type="SAM" id="MobiDB-lite"/>
    </source>
</evidence>
<organism evidence="2">
    <name type="scientific">freshwater metagenome</name>
    <dbReference type="NCBI Taxonomy" id="449393"/>
    <lineage>
        <taxon>unclassified sequences</taxon>
        <taxon>metagenomes</taxon>
        <taxon>ecological metagenomes</taxon>
    </lineage>
</organism>
<gene>
    <name evidence="2" type="ORF">UFOPK4020_00639</name>
</gene>
<evidence type="ECO:0000313" key="2">
    <source>
        <dbReference type="EMBL" id="CAB4997724.1"/>
    </source>
</evidence>
<reference evidence="2" key="1">
    <citation type="submission" date="2020-05" db="EMBL/GenBank/DDBJ databases">
        <authorList>
            <person name="Chiriac C."/>
            <person name="Salcher M."/>
            <person name="Ghai R."/>
            <person name="Kavagutti S V."/>
        </authorList>
    </citation>
    <scope>NUCLEOTIDE SEQUENCE</scope>
</reference>
<name>A0A6J7P6V6_9ZZZZ</name>
<protein>
    <submittedName>
        <fullName evidence="2">Unannotated protein</fullName>
    </submittedName>
</protein>
<feature type="region of interest" description="Disordered" evidence="1">
    <location>
        <begin position="63"/>
        <end position="110"/>
    </location>
</feature>
<sequence length="110" mass="11679">MPRTSATAAASSAQSSSLKVDFVRIPRPWPRMSIATTRKCSESASKHVNQFKSVVAVQPCKSKRVGAPAGPDFSRINIRPRPGSSISNPGGKPAKGATDSRITVVESQLF</sequence>
<accession>A0A6J7P6V6</accession>